<accession>A0A9W7L8B2</accession>
<feature type="non-terminal residue" evidence="1">
    <location>
        <position position="109"/>
    </location>
</feature>
<dbReference type="AlphaFoldDB" id="A0A9W7L8B2"/>
<name>A0A9W7L8B2_9STRA</name>
<comment type="caution">
    <text evidence="1">The sequence shown here is derived from an EMBL/GenBank/DDBJ whole genome shotgun (WGS) entry which is preliminary data.</text>
</comment>
<dbReference type="Proteomes" id="UP001165082">
    <property type="component" value="Unassembled WGS sequence"/>
</dbReference>
<protein>
    <submittedName>
        <fullName evidence="1">Uncharacterized protein</fullName>
    </submittedName>
</protein>
<gene>
    <name evidence="1" type="ORF">TrRE_jg13061</name>
</gene>
<reference evidence="1" key="1">
    <citation type="submission" date="2022-07" db="EMBL/GenBank/DDBJ databases">
        <title>Genome analysis of Parmales, a sister group of diatoms, reveals the evolutionary specialization of diatoms from phago-mixotrophs to photoautotrophs.</title>
        <authorList>
            <person name="Ban H."/>
            <person name="Sato S."/>
            <person name="Yoshikawa S."/>
            <person name="Kazumasa Y."/>
            <person name="Nakamura Y."/>
            <person name="Ichinomiya M."/>
            <person name="Saitoh K."/>
            <person name="Sato N."/>
            <person name="Blanc-Mathieu R."/>
            <person name="Endo H."/>
            <person name="Kuwata A."/>
            <person name="Ogata H."/>
        </authorList>
    </citation>
    <scope>NUCLEOTIDE SEQUENCE</scope>
</reference>
<evidence type="ECO:0000313" key="2">
    <source>
        <dbReference type="Proteomes" id="UP001165082"/>
    </source>
</evidence>
<proteinExistence type="predicted"/>
<organism evidence="1 2">
    <name type="scientific">Triparma retinervis</name>
    <dbReference type="NCBI Taxonomy" id="2557542"/>
    <lineage>
        <taxon>Eukaryota</taxon>
        <taxon>Sar</taxon>
        <taxon>Stramenopiles</taxon>
        <taxon>Ochrophyta</taxon>
        <taxon>Bolidophyceae</taxon>
        <taxon>Parmales</taxon>
        <taxon>Triparmaceae</taxon>
        <taxon>Triparma</taxon>
    </lineage>
</organism>
<dbReference type="EMBL" id="BRXZ01007981">
    <property type="protein sequence ID" value="GMI37539.1"/>
    <property type="molecule type" value="Genomic_DNA"/>
</dbReference>
<evidence type="ECO:0000313" key="1">
    <source>
        <dbReference type="EMBL" id="GMI37539.1"/>
    </source>
</evidence>
<sequence length="109" mass="11943">MSAARDRLASLQSLQTTIQSVDQLRHAVENPVKLFVMLSTLLDEWTGESGDRDISRNPLDRGAEDPLALPVAVLNLLQDSIPLLKDDAEMLFGCVVSSVISCFCDVDLQ</sequence>
<keyword evidence="2" id="KW-1185">Reference proteome</keyword>